<dbReference type="Pfam" id="PF04945">
    <property type="entry name" value="YHS"/>
    <property type="match status" value="1"/>
</dbReference>
<dbReference type="AlphaFoldDB" id="A0AAU7XDM4"/>
<reference evidence="3" key="1">
    <citation type="submission" date="2024-06" db="EMBL/GenBank/DDBJ databases">
        <title>Methylostella associata gen. nov., sp. nov., a novel Ancalomicrobiaceae-affiliated facultatively methylotrophic bacteria that feed on methanotrophs of the genus Methylococcus.</title>
        <authorList>
            <person name="Saltykova V."/>
            <person name="Danilova O.V."/>
            <person name="Oshkin I.Y."/>
            <person name="Belova S.E."/>
            <person name="Pimenov N.V."/>
            <person name="Dedysh S.N."/>
        </authorList>
    </citation>
    <scope>NUCLEOTIDE SEQUENCE</scope>
    <source>
        <strain evidence="3">S20</strain>
    </source>
</reference>
<accession>A0AAU7XDM4</accession>
<dbReference type="GO" id="GO:0016491">
    <property type="term" value="F:oxidoreductase activity"/>
    <property type="evidence" value="ECO:0007669"/>
    <property type="project" value="InterPro"/>
</dbReference>
<keyword evidence="1" id="KW-0732">Signal</keyword>
<dbReference type="InterPro" id="IPR012348">
    <property type="entry name" value="RNR-like"/>
</dbReference>
<proteinExistence type="predicted"/>
<dbReference type="Gene3D" id="1.10.620.20">
    <property type="entry name" value="Ribonucleotide Reductase, subunit A"/>
    <property type="match status" value="1"/>
</dbReference>
<name>A0AAU7XDM4_9HYPH</name>
<evidence type="ECO:0000313" key="3">
    <source>
        <dbReference type="EMBL" id="XBY45850.1"/>
    </source>
</evidence>
<dbReference type="RefSeq" id="WP_407050945.1">
    <property type="nucleotide sequence ID" value="NZ_CP158568.1"/>
</dbReference>
<protein>
    <submittedName>
        <fullName evidence="3">YHS domain-containing (Seleno)protein</fullName>
    </submittedName>
</protein>
<gene>
    <name evidence="3" type="ORF">ABS361_06245</name>
</gene>
<sequence length="152" mass="16281">MKPFAYVLAAAVLVGAAVPAFAGDAQNLIDGVAIHGFDPVAYFVQKKPLKGDPGIVATYKGATYEFASAENKASFEKDPEKYVPQYGGFCAFAAANGAKADVDPHAYVVRGGKLYLNFSEAKNQVFSEKFGELSVAADRNWSSVKGQDKVYR</sequence>
<evidence type="ECO:0000259" key="2">
    <source>
        <dbReference type="Pfam" id="PF04945"/>
    </source>
</evidence>
<dbReference type="KEGG" id="mflg:ABS361_06245"/>
<feature type="domain" description="YHS" evidence="2">
    <location>
        <begin position="40"/>
        <end position="86"/>
    </location>
</feature>
<evidence type="ECO:0000256" key="1">
    <source>
        <dbReference type="SAM" id="SignalP"/>
    </source>
</evidence>
<dbReference type="EMBL" id="CP158568">
    <property type="protein sequence ID" value="XBY45850.1"/>
    <property type="molecule type" value="Genomic_DNA"/>
</dbReference>
<dbReference type="NCBIfam" id="NF041384">
    <property type="entry name" value="YHS_seleno_dom"/>
    <property type="match status" value="1"/>
</dbReference>
<feature type="chain" id="PRO_5043347160" evidence="1">
    <location>
        <begin position="23"/>
        <end position="152"/>
    </location>
</feature>
<feature type="signal peptide" evidence="1">
    <location>
        <begin position="1"/>
        <end position="22"/>
    </location>
</feature>
<organism evidence="3">
    <name type="scientific">Methyloraptor flagellatus</name>
    <dbReference type="NCBI Taxonomy" id="3162530"/>
    <lineage>
        <taxon>Bacteria</taxon>
        <taxon>Pseudomonadati</taxon>
        <taxon>Pseudomonadota</taxon>
        <taxon>Alphaproteobacteria</taxon>
        <taxon>Hyphomicrobiales</taxon>
        <taxon>Ancalomicrobiaceae</taxon>
        <taxon>Methyloraptor</taxon>
    </lineage>
</organism>
<dbReference type="InterPro" id="IPR007029">
    <property type="entry name" value="YHS_dom"/>
</dbReference>